<evidence type="ECO:0000313" key="5">
    <source>
        <dbReference type="Proteomes" id="UP001293593"/>
    </source>
</evidence>
<dbReference type="PANTHER" id="PTHR47434:SF2">
    <property type="entry name" value="PROTEIN PTST HOMOLOG 3, CHLOROPLASTIC"/>
    <property type="match status" value="1"/>
</dbReference>
<dbReference type="CDD" id="cd02859">
    <property type="entry name" value="E_set_AMPKbeta_like_N"/>
    <property type="match status" value="1"/>
</dbReference>
<dbReference type="InterPro" id="IPR013783">
    <property type="entry name" value="Ig-like_fold"/>
</dbReference>
<dbReference type="GO" id="GO:0009507">
    <property type="term" value="C:chloroplast"/>
    <property type="evidence" value="ECO:0007669"/>
    <property type="project" value="UniProtKB-ARBA"/>
</dbReference>
<dbReference type="PANTHER" id="PTHR47434">
    <property type="entry name" value="PROTEIN PTST HOMOLOG 3, CHLOROPLASTIC"/>
    <property type="match status" value="1"/>
</dbReference>
<feature type="compositionally biased region" description="Polar residues" evidence="2">
    <location>
        <begin position="286"/>
        <end position="295"/>
    </location>
</feature>
<dbReference type="InterPro" id="IPR032640">
    <property type="entry name" value="AMPK1_CBM"/>
</dbReference>
<feature type="compositionally biased region" description="Low complexity" evidence="2">
    <location>
        <begin position="244"/>
        <end position="254"/>
    </location>
</feature>
<keyword evidence="5" id="KW-1185">Reference proteome</keyword>
<reference evidence="4" key="1">
    <citation type="submission" date="2023-10" db="EMBL/GenBank/DDBJ databases">
        <title>Chromosome-level genome of the transformable northern wattle, Acacia crassicarpa.</title>
        <authorList>
            <person name="Massaro I."/>
            <person name="Sinha N.R."/>
            <person name="Poethig S."/>
            <person name="Leichty A.R."/>
        </authorList>
    </citation>
    <scope>NUCLEOTIDE SEQUENCE</scope>
    <source>
        <strain evidence="4">Acra3RX</strain>
        <tissue evidence="4">Leaf</tissue>
    </source>
</reference>
<feature type="compositionally biased region" description="Polar residues" evidence="2">
    <location>
        <begin position="172"/>
        <end position="193"/>
    </location>
</feature>
<proteinExistence type="predicted"/>
<feature type="region of interest" description="Disordered" evidence="2">
    <location>
        <begin position="286"/>
        <end position="325"/>
    </location>
</feature>
<feature type="compositionally biased region" description="Polar residues" evidence="2">
    <location>
        <begin position="226"/>
        <end position="243"/>
    </location>
</feature>
<sequence length="622" mass="69388">MATVCYFPSFVPVSSHNLSLTHHHQLLQPRRDPHPLPRHCHIRASATKKPRRSRKLKSDAELCNEIREFVAAVGHPEGHVPSTKELLQHGRNDLANIVRRRGYKLIRELLTSSLNSDIDAFHADKNLDGKLDGSDDCKDLLRGQNLRENTTSDDITVSTKVSFGNNSSFLNTDLAPNTNDHTFVSRESSTASSMAEKDPSELQHHADEVNHVAEGYCYSTEASITDDGCNSSRKGPDPNSDNQSSIATETSGESSTEEKSSQNLGYVGNIMSKMTGDTLSSTIHLTESQSSTSFADSDLEWRKLGDPDDSNNDIAENVPSSTDVENISGGIEIDSSVHAANNSCVNVNSSSNLSLEEKVAKFIQSGDLDPVEDHAFGILNGNDQEYSEEDIESGSAVEMTKHFKHALKDNTAITFYGSSSTSKKLVPSATTNHLVWEDHWQDEDQNAHFDKDFDAEASKRQNQSEIDNLKFMLYQKELELSQLKEQIEREKLALYALQTKAEEEINKARKLISEKDAELHVAEDSLSGLKEVWIEFFGDGGKVEVAGSFNGWHHRIEMDPQPSTSVMDSTASRKSRLWSTVLWLYPGVYEIKFIVDGHWRLDPQRESITRGHICNNILRVDR</sequence>
<evidence type="ECO:0000313" key="4">
    <source>
        <dbReference type="EMBL" id="KAK4272840.1"/>
    </source>
</evidence>
<organism evidence="4 5">
    <name type="scientific">Acacia crassicarpa</name>
    <name type="common">northern wattle</name>
    <dbReference type="NCBI Taxonomy" id="499986"/>
    <lineage>
        <taxon>Eukaryota</taxon>
        <taxon>Viridiplantae</taxon>
        <taxon>Streptophyta</taxon>
        <taxon>Embryophyta</taxon>
        <taxon>Tracheophyta</taxon>
        <taxon>Spermatophyta</taxon>
        <taxon>Magnoliopsida</taxon>
        <taxon>eudicotyledons</taxon>
        <taxon>Gunneridae</taxon>
        <taxon>Pentapetalae</taxon>
        <taxon>rosids</taxon>
        <taxon>fabids</taxon>
        <taxon>Fabales</taxon>
        <taxon>Fabaceae</taxon>
        <taxon>Caesalpinioideae</taxon>
        <taxon>mimosoid clade</taxon>
        <taxon>Acacieae</taxon>
        <taxon>Acacia</taxon>
    </lineage>
</organism>
<keyword evidence="1" id="KW-0175">Coiled coil</keyword>
<dbReference type="Pfam" id="PF16561">
    <property type="entry name" value="AMPK1_CBM"/>
    <property type="match status" value="1"/>
</dbReference>
<evidence type="ECO:0000259" key="3">
    <source>
        <dbReference type="Pfam" id="PF16561"/>
    </source>
</evidence>
<feature type="domain" description="AMP-activated protein kinase glycogen-binding" evidence="3">
    <location>
        <begin position="532"/>
        <end position="620"/>
    </location>
</feature>
<comment type="caution">
    <text evidence="4">The sequence shown here is derived from an EMBL/GenBank/DDBJ whole genome shotgun (WGS) entry which is preliminary data.</text>
</comment>
<feature type="region of interest" description="Disordered" evidence="2">
    <location>
        <begin position="172"/>
        <end position="203"/>
    </location>
</feature>
<accession>A0AAE1KG80</accession>
<gene>
    <name evidence="4" type="ORF">QN277_021341</name>
</gene>
<dbReference type="InterPro" id="IPR014756">
    <property type="entry name" value="Ig_E-set"/>
</dbReference>
<dbReference type="EMBL" id="JAWXYG010000005">
    <property type="protein sequence ID" value="KAK4272840.1"/>
    <property type="molecule type" value="Genomic_DNA"/>
</dbReference>
<dbReference type="AlphaFoldDB" id="A0AAE1KG80"/>
<feature type="region of interest" description="Disordered" evidence="2">
    <location>
        <begin position="226"/>
        <end position="264"/>
    </location>
</feature>
<evidence type="ECO:0000256" key="1">
    <source>
        <dbReference type="SAM" id="Coils"/>
    </source>
</evidence>
<name>A0AAE1KG80_9FABA</name>
<dbReference type="Proteomes" id="UP001293593">
    <property type="component" value="Unassembled WGS sequence"/>
</dbReference>
<evidence type="ECO:0000256" key="2">
    <source>
        <dbReference type="SAM" id="MobiDB-lite"/>
    </source>
</evidence>
<dbReference type="Gene3D" id="2.60.40.10">
    <property type="entry name" value="Immunoglobulins"/>
    <property type="match status" value="1"/>
</dbReference>
<feature type="compositionally biased region" description="Polar residues" evidence="2">
    <location>
        <begin position="312"/>
        <end position="325"/>
    </location>
</feature>
<feature type="coiled-coil region" evidence="1">
    <location>
        <begin position="466"/>
        <end position="518"/>
    </location>
</feature>
<dbReference type="SUPFAM" id="SSF81296">
    <property type="entry name" value="E set domains"/>
    <property type="match status" value="1"/>
</dbReference>
<protein>
    <recommendedName>
        <fullName evidence="3">AMP-activated protein kinase glycogen-binding domain-containing protein</fullName>
    </recommendedName>
</protein>